<dbReference type="InterPro" id="IPR010980">
    <property type="entry name" value="Cyt_c/b562"/>
</dbReference>
<evidence type="ECO:0000313" key="1">
    <source>
        <dbReference type="EMBL" id="QDT98120.1"/>
    </source>
</evidence>
<dbReference type="Pfam" id="PF01322">
    <property type="entry name" value="Cytochrom_C_2"/>
    <property type="match status" value="1"/>
</dbReference>
<dbReference type="SUPFAM" id="SSF47175">
    <property type="entry name" value="Cytochromes"/>
    <property type="match status" value="1"/>
</dbReference>
<reference evidence="1 2" key="1">
    <citation type="submission" date="2019-03" db="EMBL/GenBank/DDBJ databases">
        <title>Deep-cultivation of Planctomycetes and their phenomic and genomic characterization uncovers novel biology.</title>
        <authorList>
            <person name="Wiegand S."/>
            <person name="Jogler M."/>
            <person name="Boedeker C."/>
            <person name="Pinto D."/>
            <person name="Vollmers J."/>
            <person name="Rivas-Marin E."/>
            <person name="Kohn T."/>
            <person name="Peeters S.H."/>
            <person name="Heuer A."/>
            <person name="Rast P."/>
            <person name="Oberbeckmann S."/>
            <person name="Bunk B."/>
            <person name="Jeske O."/>
            <person name="Meyerdierks A."/>
            <person name="Storesund J.E."/>
            <person name="Kallscheuer N."/>
            <person name="Luecker S."/>
            <person name="Lage O.M."/>
            <person name="Pohl T."/>
            <person name="Merkel B.J."/>
            <person name="Hornburger P."/>
            <person name="Mueller R.-W."/>
            <person name="Bruemmer F."/>
            <person name="Labrenz M."/>
            <person name="Spormann A.M."/>
            <person name="Op den Camp H."/>
            <person name="Overmann J."/>
            <person name="Amann R."/>
            <person name="Jetten M.S.M."/>
            <person name="Mascher T."/>
            <person name="Medema M.H."/>
            <person name="Devos D.P."/>
            <person name="Kaster A.-K."/>
            <person name="Ovreas L."/>
            <person name="Rohde M."/>
            <person name="Galperin M.Y."/>
            <person name="Jogler C."/>
        </authorList>
    </citation>
    <scope>NUCLEOTIDE SEQUENCE [LARGE SCALE GENOMIC DNA]</scope>
    <source>
        <strain evidence="1 2">V144</strain>
    </source>
</reference>
<dbReference type="Gene3D" id="3.90.190.10">
    <property type="entry name" value="Protein tyrosine phosphatase superfamily"/>
    <property type="match status" value="1"/>
</dbReference>
<dbReference type="GO" id="GO:0005506">
    <property type="term" value="F:iron ion binding"/>
    <property type="evidence" value="ECO:0007669"/>
    <property type="project" value="InterPro"/>
</dbReference>
<proteinExistence type="predicted"/>
<dbReference type="InterPro" id="IPR002321">
    <property type="entry name" value="Cyt_c_II"/>
</dbReference>
<dbReference type="PROSITE" id="PS51009">
    <property type="entry name" value="CYTCII"/>
    <property type="match status" value="1"/>
</dbReference>
<evidence type="ECO:0008006" key="3">
    <source>
        <dbReference type="Google" id="ProtNLM"/>
    </source>
</evidence>
<accession>A0A517VYQ4</accession>
<organism evidence="1 2">
    <name type="scientific">Gimesia aquarii</name>
    <dbReference type="NCBI Taxonomy" id="2527964"/>
    <lineage>
        <taxon>Bacteria</taxon>
        <taxon>Pseudomonadati</taxon>
        <taxon>Planctomycetota</taxon>
        <taxon>Planctomycetia</taxon>
        <taxon>Planctomycetales</taxon>
        <taxon>Planctomycetaceae</taxon>
        <taxon>Gimesia</taxon>
    </lineage>
</organism>
<name>A0A517VYQ4_9PLAN</name>
<dbReference type="GO" id="GO:0022900">
    <property type="term" value="P:electron transport chain"/>
    <property type="evidence" value="ECO:0007669"/>
    <property type="project" value="InterPro"/>
</dbReference>
<dbReference type="SUPFAM" id="SSF52799">
    <property type="entry name" value="(Phosphotyrosine protein) phosphatases II"/>
    <property type="match status" value="1"/>
</dbReference>
<gene>
    <name evidence="1" type="ORF">V144x_36040</name>
</gene>
<dbReference type="Proteomes" id="UP000318704">
    <property type="component" value="Chromosome"/>
</dbReference>
<sequence>MFWLRVISGICLLEISVSSAVLFSQNPIDSDMGIVSENVNVQKTFQSLSRPGLQNVFQIDDRIYSGSAPKGKKGFEVLKKMGIKTIVSVDGVTPKLKLAKETGINYVHIPIGYDGISHEAGLAFARVSRDLQGSIYIHCHHGRHRGPAAAAIVGLCRGSFDKKQAFLFLEQAGTSKAYAGLWRDIGGFQVPAPNIKLPKLVASAKVDPMVTAMVNINYQFEQLELLSASESPDEKETLQIILLLQEGFHETSRKYASDYDETFKKWLNESEAHFKRLGTEIRKGDQEQIVSRLKSLKSQCKRCHQKYRD</sequence>
<dbReference type="InterPro" id="IPR029021">
    <property type="entry name" value="Prot-tyrosine_phosphatase-like"/>
</dbReference>
<evidence type="ECO:0000313" key="2">
    <source>
        <dbReference type="Proteomes" id="UP000318704"/>
    </source>
</evidence>
<dbReference type="KEGG" id="gaw:V144x_36040"/>
<dbReference type="EMBL" id="CP037920">
    <property type="protein sequence ID" value="QDT98120.1"/>
    <property type="molecule type" value="Genomic_DNA"/>
</dbReference>
<protein>
    <recommendedName>
        <fullName evidence="3">Cytochrome C</fullName>
    </recommendedName>
</protein>
<dbReference type="Gene3D" id="1.20.120.10">
    <property type="entry name" value="Cytochrome c/b562"/>
    <property type="match status" value="1"/>
</dbReference>
<dbReference type="GO" id="GO:0020037">
    <property type="term" value="F:heme binding"/>
    <property type="evidence" value="ECO:0007669"/>
    <property type="project" value="InterPro"/>
</dbReference>
<dbReference type="GO" id="GO:0009055">
    <property type="term" value="F:electron transfer activity"/>
    <property type="evidence" value="ECO:0007669"/>
    <property type="project" value="InterPro"/>
</dbReference>
<dbReference type="AlphaFoldDB" id="A0A517VYQ4"/>